<dbReference type="PROSITE" id="PS50088">
    <property type="entry name" value="ANK_REPEAT"/>
    <property type="match status" value="8"/>
</dbReference>
<proteinExistence type="predicted"/>
<keyword evidence="4 10" id="KW-0812">Transmembrane</keyword>
<dbReference type="Gene3D" id="1.25.40.20">
    <property type="entry name" value="Ankyrin repeat-containing domain"/>
    <property type="match status" value="7"/>
</dbReference>
<feature type="transmembrane region" description="Helical" evidence="10">
    <location>
        <begin position="117"/>
        <end position="136"/>
    </location>
</feature>
<evidence type="ECO:0000256" key="3">
    <source>
        <dbReference type="ARBA" id="ARBA00022592"/>
    </source>
</evidence>
<evidence type="ECO:0000259" key="11">
    <source>
        <dbReference type="Pfam" id="PF22939"/>
    </source>
</evidence>
<feature type="repeat" description="ANK" evidence="9">
    <location>
        <begin position="1171"/>
        <end position="1203"/>
    </location>
</feature>
<dbReference type="Proteomes" id="UP000214365">
    <property type="component" value="Unassembled WGS sequence"/>
</dbReference>
<dbReference type="Pfam" id="PF12796">
    <property type="entry name" value="Ank_2"/>
    <property type="match status" value="4"/>
</dbReference>
<dbReference type="Pfam" id="PF24883">
    <property type="entry name" value="NPHP3_N"/>
    <property type="match status" value="1"/>
</dbReference>
<feature type="repeat" description="ANK" evidence="9">
    <location>
        <begin position="1578"/>
        <end position="1611"/>
    </location>
</feature>
<feature type="repeat" description="ANK" evidence="9">
    <location>
        <begin position="1480"/>
        <end position="1513"/>
    </location>
</feature>
<dbReference type="SMART" id="SM00248">
    <property type="entry name" value="ANK"/>
    <property type="match status" value="19"/>
</dbReference>
<feature type="repeat" description="ANK" evidence="9">
    <location>
        <begin position="2398"/>
        <end position="2430"/>
    </location>
</feature>
<evidence type="ECO:0000256" key="1">
    <source>
        <dbReference type="ARBA" id="ARBA00004141"/>
    </source>
</evidence>
<dbReference type="Pfam" id="PF00023">
    <property type="entry name" value="Ank"/>
    <property type="match status" value="3"/>
</dbReference>
<feature type="repeat" description="ANK" evidence="9">
    <location>
        <begin position="2093"/>
        <end position="2127"/>
    </location>
</feature>
<evidence type="ECO:0000256" key="10">
    <source>
        <dbReference type="SAM" id="Phobius"/>
    </source>
</evidence>
<sequence>MAVLHQYDYVFAIGTLFAMLDAYNNGANDVANSWATSVSSRSVTYRQAMVLGTVFEMLGAITVGARTADTIKNGIIPNSAFRENAGVQMLAFTCALAAASSWVMWCTRHSAHVSSTYSLISAVAGVGVATVGASQVQWGWNDGKGLGAIFAGLGMAPIISGGFASAIFMLIKLVVLIRKRPVPWAVWSSPFFFLVAATICTLSIVYKGSPSLNLTKKPGWYIAAVTMGTGGGVALLSAIFFVPFVHARVIKKDRTVTWWMVILGPLLFRRPAPIDAQEAKVPNYAVVQEEDTETYPESPELKGNSFSKLDGGEILPGNSATEGEQRVVQAEITQATYKERLAQAEARFHAKLMTKRGPLGWAMRTLRDNPMGPGQIYEFRNIKILVKRIPAMIVCGALYGAHYDIHSAQTGISGTPDGQRMERVYAHASKYPNEVEHTYSFVQVLTACTASFAHGANDIGNSVGPWAVIYTAWSTGNAAASKAPVPVWQLAVLAGCISIGLITYGYNIMKVMGNKITYHSPSRGCSMEMGAALTVLVFSQYSLPVSTSMCITGATVGVGLCNGTVKAVNWQRVSLLLLAWGSNGAYQILPSRLTPAHSFPHSSPSFPSLTHLNKVIMSDSDDFIIVERPDLSSEIPRLSAWLQPTAYRDDSSEFHKHLSSRVPGTGNWIVETPEYQTWHNTDTHSILWIKAIAGAGKSVLTASQIAQLQQIEPQAAVLFFFCRQTVTANHESRALVRDWLDQLLPHSSYLQAVLNASQTSSSDAVIEMGLVELWQILTDALLAMPNPVYCVADALDELDASDTEDLLQCIVTLGSQTPGQIKILISSRPLPQIQKVLGSVSTVIPVRLENRQVNHDIAHFVNYQLDQAIDIQQKVRDKIKNAIEDRMFPSFLYARLMLNELLSKPERASLDAHMVQRSLHSIPASLEDLYSHMLNEHSIRAGVPQERQVLILQLATHATRPLRLLEIATVLDFLDMNDRNRTQSNAKNLTRMSCGPILEILPDETVSIIHHSVTEFLTDASRADHAKINNQFPVIDSVETNKLMALICLRYLLAHGLTAWKNPKVPRLLREPSKDMQNAQLNFPFIEYAASNWYFHVSRIPELNGELLGLLESFMKPNSPSFLAFVELIMKVEQRDTITLSPLHVCAWGNMTSYAKALIQSGHECNALDVEKMTPLARAAAKGFPDMVALLMEHGATPNPDVDGRGKIPLHYAAQRNHYQVVQMHLQAGASPLIRRSTKYDPPQCCIGGSTRNTQSSLAYACQAGAVESVRAMVPYLARKDIESALEYSIEARQLNIIQLLLDLPNIEMTSNEAKMFVPTSDSPHQRKNLLVAFCESLARSNPYRNDSRDDEGVCLDLILHTGCDVNAQCKNGRSPLHICVEAQAPTLVERLLKHGADVHALDRNGETPLYLWTPEGWSSKASARILHALMRAGAQYDVANAINGGRTPLHAWCKQYGANQMDVELLRPYVKNWNLPDANGNTPIYLLLEEGGNKETLQKLVDLGADLNWHNREGSAPLHCAATIDQVNLLVDVGADLETRDYRGRTLFLRTMFAHDPSKELTQLLNLGADLHAVDYDGNGALHLLCEHHRHVKSLRVLLEAGANPHHRNHRGNTLWHAFMPHALQYNYDSLVSIVYMFLQAEVPLATRNHEGQTLLHCMCEADVNYPERLLHPPENPIYHLPAAEVDDMLEVEDNQGRRPIHLAVARSEALVAWLIRRGASLAGKTHQMENLMHIAAAAKASNTIGLLLESYKDEQQRKIVINETDKHGRTPLHIACSSGRLESVILLLRAGADATLADHKQQTPLHACADFKRQPRWPEDDSSRSHQEKWRSVFHEDETLRVAEIIHLLLAHGADPFVRDRLRRSPVELAVDKENAEMVMVLAHTFPLTARNPRPDAGHLYLTAGEDYADILIDRISQTPPHDMIRECQRLLKLGAYGILERLGTRGVKMNQENVRGEGSKDFLQSLARWGFTKLFETLGRARGVDDTYWINGRMSRPYNFHYDLLPFIFTAASRTLPNLDMLWVIVETFNADVNVRAYENVYAPSLGEDVRDEPHRSVLHILAVGKHWWQTEAIRYLLQQGADTTMRDAEGRTPLHIAVTGGYRRLEIARVLLEYGADPNALDRTGITPLTLAVGNSEMVQLLLHHGARCELGSKPLLFEAITVQDIDTVRVILESGLDVQQPFKKSLAELDVFEKPCHARAHHDSDDDEMSWGRQRRQAQLRLLLCRPVHYAAHGRFNNATERQKAVAIVKLLLAHGADPFLPCGDKTTIIHDVLNQGGIVEPLLALPQLDLERRDGRGRTLLMAACEIGKEDTFGVNRVVDNLEPHPSASMQKSCAVNRLCEMHADLSVVDDVGNNLVHLLLASSDHRKASASTMLSVLIAKCPPLIHQHNQKMETPLHLAARSHQWNEVQILVDCGADPLTPDAGGNTILHHLARRLKKVTQTDLWMNFRRFLDYGLDINRRNNNGDTPVFEYVRSLSCRDPLRGPVFNDLLALGTDIFVRNYDGESLLHLVAKSPCILQNYCRGKEKIVESFTYLIELGLDPLQEDSKQRTAMDVAAVYGKEDILALFKK</sequence>
<keyword evidence="7 9" id="KW-0040">ANK repeat</keyword>
<dbReference type="PRINTS" id="PR01415">
    <property type="entry name" value="ANKYRIN"/>
</dbReference>
<dbReference type="GO" id="GO:0006817">
    <property type="term" value="P:phosphate ion transport"/>
    <property type="evidence" value="ECO:0007669"/>
    <property type="project" value="UniProtKB-KW"/>
</dbReference>
<dbReference type="GO" id="GO:0005315">
    <property type="term" value="F:phosphate transmembrane transporter activity"/>
    <property type="evidence" value="ECO:0007669"/>
    <property type="project" value="InterPro"/>
</dbReference>
<keyword evidence="14" id="KW-1185">Reference proteome</keyword>
<feature type="domain" description="Nephrocystin 3-like N-terminal" evidence="12">
    <location>
        <begin position="664"/>
        <end position="828"/>
    </location>
</feature>
<accession>A0A1Q5Q6P9</accession>
<dbReference type="Pfam" id="PF01384">
    <property type="entry name" value="PHO4"/>
    <property type="match status" value="1"/>
</dbReference>
<dbReference type="OrthoDB" id="260807at2759"/>
<feature type="transmembrane region" description="Helical" evidence="10">
    <location>
        <begin position="218"/>
        <end position="244"/>
    </location>
</feature>
<dbReference type="Gene3D" id="3.40.50.300">
    <property type="entry name" value="P-loop containing nucleotide triphosphate hydrolases"/>
    <property type="match status" value="1"/>
</dbReference>
<gene>
    <name evidence="13" type="ORF">UA08_09214</name>
</gene>
<feature type="transmembrane region" description="Helical" evidence="10">
    <location>
        <begin position="85"/>
        <end position="105"/>
    </location>
</feature>
<feature type="transmembrane region" description="Helical" evidence="10">
    <location>
        <begin position="487"/>
        <end position="506"/>
    </location>
</feature>
<feature type="repeat" description="ANK" evidence="9">
    <location>
        <begin position="1769"/>
        <end position="1801"/>
    </location>
</feature>
<feature type="transmembrane region" description="Helical" evidence="10">
    <location>
        <begin position="48"/>
        <end position="65"/>
    </location>
</feature>
<name>A0A1Q5Q6P9_TALAT</name>
<comment type="caution">
    <text evidence="13">The sequence shown here is derived from an EMBL/GenBank/DDBJ whole genome shotgun (WGS) entry which is preliminary data.</text>
</comment>
<dbReference type="InterPro" id="IPR056884">
    <property type="entry name" value="NPHP3-like_N"/>
</dbReference>
<feature type="transmembrane region" description="Helical" evidence="10">
    <location>
        <begin position="148"/>
        <end position="177"/>
    </location>
</feature>
<feature type="repeat" description="ANK" evidence="9">
    <location>
        <begin position="1205"/>
        <end position="1237"/>
    </location>
</feature>
<dbReference type="RefSeq" id="XP_020115648.1">
    <property type="nucleotide sequence ID" value="XM_020264198.1"/>
</dbReference>
<feature type="domain" description="GPI inositol-deacylase winged helix" evidence="11">
    <location>
        <begin position="951"/>
        <end position="1023"/>
    </location>
</feature>
<organism evidence="13 14">
    <name type="scientific">Talaromyces atroroseus</name>
    <dbReference type="NCBI Taxonomy" id="1441469"/>
    <lineage>
        <taxon>Eukaryota</taxon>
        <taxon>Fungi</taxon>
        <taxon>Dikarya</taxon>
        <taxon>Ascomycota</taxon>
        <taxon>Pezizomycotina</taxon>
        <taxon>Eurotiomycetes</taxon>
        <taxon>Eurotiomycetidae</taxon>
        <taxon>Eurotiales</taxon>
        <taxon>Trichocomaceae</taxon>
        <taxon>Talaromyces</taxon>
        <taxon>Talaromyces sect. Trachyspermi</taxon>
    </lineage>
</organism>
<keyword evidence="6 10" id="KW-1133">Transmembrane helix</keyword>
<evidence type="ECO:0000256" key="7">
    <source>
        <dbReference type="ARBA" id="ARBA00023043"/>
    </source>
</evidence>
<dbReference type="InterPro" id="IPR001204">
    <property type="entry name" value="Phos_transporter"/>
</dbReference>
<evidence type="ECO:0000259" key="12">
    <source>
        <dbReference type="Pfam" id="PF24883"/>
    </source>
</evidence>
<dbReference type="GeneID" id="31008970"/>
<dbReference type="InterPro" id="IPR027417">
    <property type="entry name" value="P-loop_NTPase"/>
</dbReference>
<dbReference type="PROSITE" id="PS50297">
    <property type="entry name" value="ANK_REP_REGION"/>
    <property type="match status" value="7"/>
</dbReference>
<dbReference type="InterPro" id="IPR054471">
    <property type="entry name" value="GPIID_WHD"/>
</dbReference>
<evidence type="ECO:0000313" key="13">
    <source>
        <dbReference type="EMBL" id="OKL55527.1"/>
    </source>
</evidence>
<dbReference type="InterPro" id="IPR036770">
    <property type="entry name" value="Ankyrin_rpt-contain_sf"/>
</dbReference>
<dbReference type="InterPro" id="IPR002110">
    <property type="entry name" value="Ankyrin_rpt"/>
</dbReference>
<feature type="transmembrane region" description="Helical" evidence="10">
    <location>
        <begin position="184"/>
        <end position="206"/>
    </location>
</feature>
<evidence type="ECO:0000256" key="4">
    <source>
        <dbReference type="ARBA" id="ARBA00022692"/>
    </source>
</evidence>
<evidence type="ECO:0000256" key="6">
    <source>
        <dbReference type="ARBA" id="ARBA00022989"/>
    </source>
</evidence>
<evidence type="ECO:0000256" key="9">
    <source>
        <dbReference type="PROSITE-ProRule" id="PRU00023"/>
    </source>
</evidence>
<dbReference type="PANTHER" id="PTHR24198">
    <property type="entry name" value="ANKYRIN REPEAT AND PROTEIN KINASE DOMAIN-CONTAINING PROTEIN"/>
    <property type="match status" value="1"/>
</dbReference>
<dbReference type="Pfam" id="PF22939">
    <property type="entry name" value="WHD_GPIID"/>
    <property type="match status" value="1"/>
</dbReference>
<keyword evidence="8 10" id="KW-0472">Membrane</keyword>
<evidence type="ECO:0000256" key="5">
    <source>
        <dbReference type="ARBA" id="ARBA00022737"/>
    </source>
</evidence>
<dbReference type="STRING" id="1441469.A0A1Q5Q6P9"/>
<protein>
    <submittedName>
        <fullName evidence="13">Uncharacterized protein</fullName>
    </submittedName>
</protein>
<evidence type="ECO:0000256" key="8">
    <source>
        <dbReference type="ARBA" id="ARBA00023136"/>
    </source>
</evidence>
<dbReference type="Pfam" id="PF13857">
    <property type="entry name" value="Ank_5"/>
    <property type="match status" value="1"/>
</dbReference>
<comment type="subcellular location">
    <subcellularLocation>
        <location evidence="1">Membrane</location>
        <topology evidence="1">Multi-pass membrane protein</topology>
    </subcellularLocation>
</comment>
<dbReference type="SUPFAM" id="SSF48403">
    <property type="entry name" value="Ankyrin repeat"/>
    <property type="match status" value="5"/>
</dbReference>
<reference evidence="13 14" key="1">
    <citation type="submission" date="2015-06" db="EMBL/GenBank/DDBJ databases">
        <title>Talaromyces atroroseus IBT 11181 draft genome.</title>
        <authorList>
            <person name="Rasmussen K.B."/>
            <person name="Rasmussen S."/>
            <person name="Petersen B."/>
            <person name="Sicheritz-Ponten T."/>
            <person name="Mortensen U.H."/>
            <person name="Thrane U."/>
        </authorList>
    </citation>
    <scope>NUCLEOTIDE SEQUENCE [LARGE SCALE GENOMIC DNA]</scope>
    <source>
        <strain evidence="13 14">IBT 11181</strain>
    </source>
</reference>
<feature type="repeat" description="ANK" evidence="9">
    <location>
        <begin position="1372"/>
        <end position="1404"/>
    </location>
</feature>
<keyword evidence="2" id="KW-0813">Transport</keyword>
<dbReference type="EMBL" id="LFMY01000020">
    <property type="protein sequence ID" value="OKL55527.1"/>
    <property type="molecule type" value="Genomic_DNA"/>
</dbReference>
<evidence type="ECO:0000256" key="2">
    <source>
        <dbReference type="ARBA" id="ARBA00022448"/>
    </source>
</evidence>
<evidence type="ECO:0000313" key="14">
    <source>
        <dbReference type="Proteomes" id="UP000214365"/>
    </source>
</evidence>
<keyword evidence="5" id="KW-0677">Repeat</keyword>
<dbReference type="PANTHER" id="PTHR24198:SF165">
    <property type="entry name" value="ANKYRIN REPEAT-CONTAINING PROTEIN-RELATED"/>
    <property type="match status" value="1"/>
</dbReference>
<keyword evidence="3" id="KW-0592">Phosphate transport</keyword>
<dbReference type="GO" id="GO:0016020">
    <property type="term" value="C:membrane"/>
    <property type="evidence" value="ECO:0007669"/>
    <property type="project" value="UniProtKB-SubCell"/>
</dbReference>